<dbReference type="InterPro" id="IPR039329">
    <property type="entry name" value="SIAE"/>
</dbReference>
<dbReference type="PANTHER" id="PTHR22901">
    <property type="entry name" value="SIALATE O-ACETYLESTERASE"/>
    <property type="match status" value="1"/>
</dbReference>
<dbReference type="Proteomes" id="UP001499852">
    <property type="component" value="Unassembled WGS sequence"/>
</dbReference>
<evidence type="ECO:0000259" key="4">
    <source>
        <dbReference type="Pfam" id="PF03629"/>
    </source>
</evidence>
<evidence type="ECO:0000256" key="2">
    <source>
        <dbReference type="SAM" id="MobiDB-lite"/>
    </source>
</evidence>
<dbReference type="Gene3D" id="3.40.50.1110">
    <property type="entry name" value="SGNH hydrolase"/>
    <property type="match status" value="1"/>
</dbReference>
<evidence type="ECO:0000256" key="1">
    <source>
        <dbReference type="ARBA" id="ARBA00022801"/>
    </source>
</evidence>
<evidence type="ECO:0000313" key="6">
    <source>
        <dbReference type="Proteomes" id="UP001499852"/>
    </source>
</evidence>
<feature type="chain" id="PRO_5047402623" evidence="3">
    <location>
        <begin position="19"/>
        <end position="538"/>
    </location>
</feature>
<reference evidence="6" key="1">
    <citation type="journal article" date="2019" name="Int. J. Syst. Evol. Microbiol.">
        <title>The Global Catalogue of Microorganisms (GCM) 10K type strain sequencing project: providing services to taxonomists for standard genome sequencing and annotation.</title>
        <authorList>
            <consortium name="The Broad Institute Genomics Platform"/>
            <consortium name="The Broad Institute Genome Sequencing Center for Infectious Disease"/>
            <person name="Wu L."/>
            <person name="Ma J."/>
        </authorList>
    </citation>
    <scope>NUCLEOTIDE SEQUENCE [LARGE SCALE GENOMIC DNA]</scope>
    <source>
        <strain evidence="6">JCM 18053</strain>
    </source>
</reference>
<dbReference type="Pfam" id="PF03629">
    <property type="entry name" value="SASA"/>
    <property type="match status" value="2"/>
</dbReference>
<evidence type="ECO:0000256" key="3">
    <source>
        <dbReference type="SAM" id="SignalP"/>
    </source>
</evidence>
<dbReference type="SUPFAM" id="SSF52266">
    <property type="entry name" value="SGNH hydrolase"/>
    <property type="match status" value="1"/>
</dbReference>
<protein>
    <submittedName>
        <fullName evidence="5">Sialate O-acetylesterase</fullName>
    </submittedName>
</protein>
<organism evidence="5 6">
    <name type="scientific">Prosthecobacter algae</name>
    <dbReference type="NCBI Taxonomy" id="1144682"/>
    <lineage>
        <taxon>Bacteria</taxon>
        <taxon>Pseudomonadati</taxon>
        <taxon>Verrucomicrobiota</taxon>
        <taxon>Verrucomicrobiia</taxon>
        <taxon>Verrucomicrobiales</taxon>
        <taxon>Verrucomicrobiaceae</taxon>
        <taxon>Prosthecobacter</taxon>
    </lineage>
</organism>
<keyword evidence="3" id="KW-0732">Signal</keyword>
<comment type="caution">
    <text evidence="5">The sequence shown here is derived from an EMBL/GenBank/DDBJ whole genome shotgun (WGS) entry which is preliminary data.</text>
</comment>
<feature type="region of interest" description="Disordered" evidence="2">
    <location>
        <begin position="257"/>
        <end position="278"/>
    </location>
</feature>
<dbReference type="EMBL" id="BAABIA010000001">
    <property type="protein sequence ID" value="GAA5134480.1"/>
    <property type="molecule type" value="Genomic_DNA"/>
</dbReference>
<feature type="signal peptide" evidence="3">
    <location>
        <begin position="1"/>
        <end position="18"/>
    </location>
</feature>
<feature type="domain" description="Sialate O-acetylesterase" evidence="4">
    <location>
        <begin position="102"/>
        <end position="205"/>
    </location>
</feature>
<dbReference type="PANTHER" id="PTHR22901:SF0">
    <property type="entry name" value="SIALATE O-ACETYLESTERASE"/>
    <property type="match status" value="1"/>
</dbReference>
<feature type="domain" description="Sialate O-acetylesterase" evidence="4">
    <location>
        <begin position="296"/>
        <end position="404"/>
    </location>
</feature>
<dbReference type="RefSeq" id="WP_345734918.1">
    <property type="nucleotide sequence ID" value="NZ_BAABIA010000001.1"/>
</dbReference>
<proteinExistence type="predicted"/>
<accession>A0ABP9NUD3</accession>
<keyword evidence="6" id="KW-1185">Reference proteome</keyword>
<feature type="compositionally biased region" description="Basic and acidic residues" evidence="2">
    <location>
        <begin position="258"/>
        <end position="276"/>
    </location>
</feature>
<gene>
    <name evidence="5" type="ORF">GCM10023213_06270</name>
</gene>
<keyword evidence="1" id="KW-0378">Hydrolase</keyword>
<sequence length="538" mass="59060">MKRLLVPLFILNSLPAFADVTLPALFTDGLVLQQGKPVAVWGKADADENVAVSFAGQTKVTQADLDGQWRVTLDSLPANATPAELTVKGKNALTLKNILVGEVWICSGQSNMQWTVSQSANAEQEIAAANFPQIRMFNVERATAMEPATDVKGAWKEASPAHTGQFSAVAYFFGRHLHQVLKVPVGLINTSWGGTRIEAWTSRESLEERPCAAQLISDWNGIRQTYDATAEAKKFEEAKLVWKEKVKVIQAENAKLPDSQKKDLPAAPRPSDDPAKTPHYPATLFNAMVAPLIPYTLQGAIWYQGESNQKRAFQYQELLPNMINDWRTRWNDEFSFYIVQLASFGNSQPVSPDAGVADTWAELQEAQYLTAITLPKTGLAVTNDIGEEKDIHPKNKQEVGRRLALWALAKDYGKTSTVPSGPLYKNSVIEGSQVRLQFDYTGGGLKARDGAALKHFQIAGADQKWVWAEAKIEGNEVIVSSPQVPAPVGVRYAWAAWPVGANLINAEGLPASPFRTDEFILSTMGVTSPFQDVMKPGR</sequence>
<name>A0ABP9NUD3_9BACT</name>
<evidence type="ECO:0000313" key="5">
    <source>
        <dbReference type="EMBL" id="GAA5134480.1"/>
    </source>
</evidence>
<dbReference type="InterPro" id="IPR036514">
    <property type="entry name" value="SGNH_hydro_sf"/>
</dbReference>
<dbReference type="InterPro" id="IPR005181">
    <property type="entry name" value="SASA"/>
</dbReference>